<dbReference type="InterPro" id="IPR032466">
    <property type="entry name" value="Metal_Hydrolase"/>
</dbReference>
<keyword evidence="6" id="KW-1185">Reference proteome</keyword>
<dbReference type="InterPro" id="IPR001130">
    <property type="entry name" value="TatD-like"/>
</dbReference>
<protein>
    <submittedName>
        <fullName evidence="7">Deoxyribonuclease TATDN3</fullName>
    </submittedName>
</protein>
<proteinExistence type="inferred from homology"/>
<dbReference type="SUPFAM" id="SSF51556">
    <property type="entry name" value="Metallo-dependent hydrolases"/>
    <property type="match status" value="1"/>
</dbReference>
<reference evidence="7" key="1">
    <citation type="submission" date="2016-11" db="UniProtKB">
        <authorList>
            <consortium name="WormBaseParasite"/>
        </authorList>
    </citation>
    <scope>IDENTIFICATION</scope>
</reference>
<dbReference type="Pfam" id="PF01026">
    <property type="entry name" value="TatD_DNase"/>
    <property type="match status" value="1"/>
</dbReference>
<comment type="similarity">
    <text evidence="1">Belongs to the metallo-dependent hydrolases superfamily. TatD-type hydrolase family.</text>
</comment>
<feature type="binding site" evidence="5">
    <location>
        <position position="5"/>
    </location>
    <ligand>
        <name>a divalent metal cation</name>
        <dbReference type="ChEBI" id="CHEBI:60240"/>
        <label>1</label>
    </ligand>
</feature>
<dbReference type="CDD" id="cd01310">
    <property type="entry name" value="TatD_DNAse"/>
    <property type="match status" value="1"/>
</dbReference>
<dbReference type="GO" id="GO:0016788">
    <property type="term" value="F:hydrolase activity, acting on ester bonds"/>
    <property type="evidence" value="ECO:0007669"/>
    <property type="project" value="InterPro"/>
</dbReference>
<sequence>MIDCHCHLADPQFDNDIDDVILRAQNSGVRGAIVCAEFLDQFDRVLELSDKYPSFAFPAFGIHPVQRGNVSANNEHYDGAEEAIIREKHRLAAVGEVGLDFTPRYIKNDEDKAVQREIFAKQIAIARSLDLPLNVHSRSAGSPVIDFLIANGAEKVLLHAFSGNAKSAKKGIEAGFYFSIPPSFGLNKEEKKNLISAIPLEQLCLETDSPVLGPSKTERNEPMNIMHSAKLIAEVKNVSVDEVICKTTENALKLFPILKKWVK</sequence>
<feature type="binding site" evidence="5">
    <location>
        <position position="96"/>
    </location>
    <ligand>
        <name>a divalent metal cation</name>
        <dbReference type="ChEBI" id="CHEBI:60240"/>
        <label>1</label>
    </ligand>
</feature>
<feature type="binding site" evidence="5">
    <location>
        <position position="208"/>
    </location>
    <ligand>
        <name>a divalent metal cation</name>
        <dbReference type="ChEBI" id="CHEBI:60240"/>
        <label>1</label>
    </ligand>
</feature>
<dbReference type="WBParaSite" id="L893_g25732.t1">
    <property type="protein sequence ID" value="L893_g25732.t1"/>
    <property type="gene ID" value="L893_g25732"/>
</dbReference>
<accession>A0A1I7ZEI8</accession>
<comment type="function">
    <text evidence="4">Exhibits 3'-exonuclease activities and apurinic/apyrimidinic (AP) endonuclease (in vitro). Show preferential AP endonuclease activity on double-stranded DNA substrates and 3'- exonuclease activity on single-stranded DNA.</text>
</comment>
<dbReference type="PANTHER" id="PTHR46317:SF1">
    <property type="entry name" value="HYDROLASE, TATD FAMILY"/>
    <property type="match status" value="1"/>
</dbReference>
<evidence type="ECO:0000256" key="2">
    <source>
        <dbReference type="ARBA" id="ARBA00022723"/>
    </source>
</evidence>
<dbReference type="Proteomes" id="UP000095287">
    <property type="component" value="Unplaced"/>
</dbReference>
<evidence type="ECO:0000256" key="4">
    <source>
        <dbReference type="ARBA" id="ARBA00093287"/>
    </source>
</evidence>
<organism evidence="6 7">
    <name type="scientific">Steinernema glaseri</name>
    <dbReference type="NCBI Taxonomy" id="37863"/>
    <lineage>
        <taxon>Eukaryota</taxon>
        <taxon>Metazoa</taxon>
        <taxon>Ecdysozoa</taxon>
        <taxon>Nematoda</taxon>
        <taxon>Chromadorea</taxon>
        <taxon>Rhabditida</taxon>
        <taxon>Tylenchina</taxon>
        <taxon>Panagrolaimomorpha</taxon>
        <taxon>Strongyloidoidea</taxon>
        <taxon>Steinernematidae</taxon>
        <taxon>Steinernema</taxon>
    </lineage>
</organism>
<dbReference type="PIRSF" id="PIRSF005902">
    <property type="entry name" value="DNase_TatD"/>
    <property type="match status" value="1"/>
</dbReference>
<dbReference type="PANTHER" id="PTHR46317">
    <property type="entry name" value="HYDROLASE OF PHP SUPERFAMILY-RELATED PROTEIN"/>
    <property type="match status" value="1"/>
</dbReference>
<feature type="binding site" evidence="5">
    <location>
        <position position="7"/>
    </location>
    <ligand>
        <name>a divalent metal cation</name>
        <dbReference type="ChEBI" id="CHEBI:60240"/>
        <label>1</label>
    </ligand>
</feature>
<evidence type="ECO:0000256" key="5">
    <source>
        <dbReference type="PIRSR" id="PIRSR005902-1"/>
    </source>
</evidence>
<evidence type="ECO:0000256" key="1">
    <source>
        <dbReference type="ARBA" id="ARBA00009275"/>
    </source>
</evidence>
<keyword evidence="3" id="KW-0378">Hydrolase</keyword>
<evidence type="ECO:0000313" key="7">
    <source>
        <dbReference type="WBParaSite" id="L893_g25732.t1"/>
    </source>
</evidence>
<dbReference type="GO" id="GO:0046872">
    <property type="term" value="F:metal ion binding"/>
    <property type="evidence" value="ECO:0007669"/>
    <property type="project" value="UniProtKB-KW"/>
</dbReference>
<name>A0A1I7ZEI8_9BILA</name>
<feature type="binding site" evidence="5">
    <location>
        <position position="136"/>
    </location>
    <ligand>
        <name>a divalent metal cation</name>
        <dbReference type="ChEBI" id="CHEBI:60240"/>
        <label>2</label>
    </ligand>
</feature>
<dbReference type="AlphaFoldDB" id="A0A1I7ZEI8"/>
<keyword evidence="2 5" id="KW-0479">Metal-binding</keyword>
<dbReference type="Gene3D" id="3.20.20.140">
    <property type="entry name" value="Metal-dependent hydrolases"/>
    <property type="match status" value="1"/>
</dbReference>
<evidence type="ECO:0000256" key="3">
    <source>
        <dbReference type="ARBA" id="ARBA00022801"/>
    </source>
</evidence>
<evidence type="ECO:0000313" key="6">
    <source>
        <dbReference type="Proteomes" id="UP000095287"/>
    </source>
</evidence>
<feature type="binding site" evidence="5">
    <location>
        <position position="159"/>
    </location>
    <ligand>
        <name>a divalent metal cation</name>
        <dbReference type="ChEBI" id="CHEBI:60240"/>
        <label>2</label>
    </ligand>
</feature>